<accession>A0A164MMI8</accession>
<evidence type="ECO:0000313" key="6">
    <source>
        <dbReference type="Proteomes" id="UP000076512"/>
    </source>
</evidence>
<dbReference type="GO" id="GO:0003700">
    <property type="term" value="F:DNA-binding transcription factor activity"/>
    <property type="evidence" value="ECO:0007669"/>
    <property type="project" value="InterPro"/>
</dbReference>
<dbReference type="Pfam" id="PF01047">
    <property type="entry name" value="MarR"/>
    <property type="match status" value="1"/>
</dbReference>
<evidence type="ECO:0000256" key="1">
    <source>
        <dbReference type="ARBA" id="ARBA00023015"/>
    </source>
</evidence>
<dbReference type="InterPro" id="IPR000835">
    <property type="entry name" value="HTH_MarR-typ"/>
</dbReference>
<feature type="domain" description="HTH marR-type" evidence="4">
    <location>
        <begin position="30"/>
        <end position="169"/>
    </location>
</feature>
<keyword evidence="2" id="KW-0238">DNA-binding</keyword>
<dbReference type="PANTHER" id="PTHR33164">
    <property type="entry name" value="TRANSCRIPTIONAL REGULATOR, MARR FAMILY"/>
    <property type="match status" value="1"/>
</dbReference>
<keyword evidence="6" id="KW-1185">Reference proteome</keyword>
<gene>
    <name evidence="5" type="ORF">AWN90_33255</name>
</gene>
<dbReference type="EMBL" id="LWGR01000007">
    <property type="protein sequence ID" value="KZM73495.1"/>
    <property type="molecule type" value="Genomic_DNA"/>
</dbReference>
<name>A0A164MMI8_9NOCA</name>
<evidence type="ECO:0000313" key="5">
    <source>
        <dbReference type="EMBL" id="KZM73495.1"/>
    </source>
</evidence>
<dbReference type="InterPro" id="IPR036390">
    <property type="entry name" value="WH_DNA-bd_sf"/>
</dbReference>
<dbReference type="Proteomes" id="UP000076512">
    <property type="component" value="Unassembled WGS sequence"/>
</dbReference>
<proteinExistence type="predicted"/>
<dbReference type="InterPro" id="IPR036388">
    <property type="entry name" value="WH-like_DNA-bd_sf"/>
</dbReference>
<sequence>MSAARPEPPDYVDEMMAVLVGRGADRAAEAKALAYRIRRLAHRLETEIKRELAPLGIDLCELELLACLIRTEPDHRLSAGQLVADLQLTSGAVTNRVRQLEQKGWVTRDFDPSDRRSVLVTLTPAGEKRAMEVFAVKTDTEHAVLSALSPPTQRRINNDLRTVLLSLENP</sequence>
<comment type="caution">
    <text evidence="5">The sequence shown here is derived from an EMBL/GenBank/DDBJ whole genome shotgun (WGS) entry which is preliminary data.</text>
</comment>
<dbReference type="OrthoDB" id="3237509at2"/>
<dbReference type="RefSeq" id="WP_067590952.1">
    <property type="nucleotide sequence ID" value="NZ_JABMCZ010000001.1"/>
</dbReference>
<dbReference type="SUPFAM" id="SSF46785">
    <property type="entry name" value="Winged helix' DNA-binding domain"/>
    <property type="match status" value="1"/>
</dbReference>
<dbReference type="PRINTS" id="PR00598">
    <property type="entry name" value="HTHMARR"/>
</dbReference>
<dbReference type="STRING" id="455432.AWN90_33255"/>
<keyword evidence="3" id="KW-0804">Transcription</keyword>
<dbReference type="GO" id="GO:0003677">
    <property type="term" value="F:DNA binding"/>
    <property type="evidence" value="ECO:0007669"/>
    <property type="project" value="UniProtKB-KW"/>
</dbReference>
<evidence type="ECO:0000256" key="3">
    <source>
        <dbReference type="ARBA" id="ARBA00023163"/>
    </source>
</evidence>
<dbReference type="AlphaFoldDB" id="A0A164MMI8"/>
<dbReference type="SMART" id="SM00347">
    <property type="entry name" value="HTH_MARR"/>
    <property type="match status" value="1"/>
</dbReference>
<keyword evidence="1" id="KW-0805">Transcription regulation</keyword>
<evidence type="ECO:0000259" key="4">
    <source>
        <dbReference type="PROSITE" id="PS50995"/>
    </source>
</evidence>
<dbReference type="InterPro" id="IPR023187">
    <property type="entry name" value="Tscrpt_reg_MarR-type_CS"/>
</dbReference>
<dbReference type="InterPro" id="IPR039422">
    <property type="entry name" value="MarR/SlyA-like"/>
</dbReference>
<evidence type="ECO:0000256" key="2">
    <source>
        <dbReference type="ARBA" id="ARBA00023125"/>
    </source>
</evidence>
<dbReference type="PROSITE" id="PS01117">
    <property type="entry name" value="HTH_MARR_1"/>
    <property type="match status" value="1"/>
</dbReference>
<dbReference type="PROSITE" id="PS50995">
    <property type="entry name" value="HTH_MARR_2"/>
    <property type="match status" value="1"/>
</dbReference>
<dbReference type="GO" id="GO:0006950">
    <property type="term" value="P:response to stress"/>
    <property type="evidence" value="ECO:0007669"/>
    <property type="project" value="TreeGrafter"/>
</dbReference>
<protein>
    <recommendedName>
        <fullName evidence="4">HTH marR-type domain-containing protein</fullName>
    </recommendedName>
</protein>
<organism evidence="5 6">
    <name type="scientific">Nocardia terpenica</name>
    <dbReference type="NCBI Taxonomy" id="455432"/>
    <lineage>
        <taxon>Bacteria</taxon>
        <taxon>Bacillati</taxon>
        <taxon>Actinomycetota</taxon>
        <taxon>Actinomycetes</taxon>
        <taxon>Mycobacteriales</taxon>
        <taxon>Nocardiaceae</taxon>
        <taxon>Nocardia</taxon>
    </lineage>
</organism>
<dbReference type="PANTHER" id="PTHR33164:SF104">
    <property type="entry name" value="TRANSCRIPTIONAL REGULATORY PROTEIN"/>
    <property type="match status" value="1"/>
</dbReference>
<dbReference type="Gene3D" id="1.10.10.10">
    <property type="entry name" value="Winged helix-like DNA-binding domain superfamily/Winged helix DNA-binding domain"/>
    <property type="match status" value="1"/>
</dbReference>
<reference evidence="5 6" key="1">
    <citation type="submission" date="2016-04" db="EMBL/GenBank/DDBJ databases">
        <authorList>
            <person name="Evans L.H."/>
            <person name="Alamgir A."/>
            <person name="Owens N."/>
            <person name="Weber N.D."/>
            <person name="Virtaneva K."/>
            <person name="Barbian K."/>
            <person name="Babar A."/>
            <person name="Rosenke K."/>
        </authorList>
    </citation>
    <scope>NUCLEOTIDE SEQUENCE [LARGE SCALE GENOMIC DNA]</scope>
    <source>
        <strain evidence="5 6">IFM 0406</strain>
    </source>
</reference>